<dbReference type="AlphaFoldDB" id="A0A2G9SHX5"/>
<dbReference type="EMBL" id="KV924872">
    <property type="protein sequence ID" value="PIO39674.1"/>
    <property type="molecule type" value="Genomic_DNA"/>
</dbReference>
<gene>
    <name evidence="1" type="ORF">AB205_0114640</name>
</gene>
<keyword evidence="2" id="KW-1185">Reference proteome</keyword>
<evidence type="ECO:0000313" key="2">
    <source>
        <dbReference type="Proteomes" id="UP000228934"/>
    </source>
</evidence>
<dbReference type="OrthoDB" id="6274823at2759"/>
<name>A0A2G9SHX5_AQUCT</name>
<accession>A0A2G9SHX5</accession>
<dbReference type="Proteomes" id="UP000228934">
    <property type="component" value="Unassembled WGS sequence"/>
</dbReference>
<protein>
    <submittedName>
        <fullName evidence="1">Uncharacterized protein</fullName>
    </submittedName>
</protein>
<evidence type="ECO:0000313" key="1">
    <source>
        <dbReference type="EMBL" id="PIO39674.1"/>
    </source>
</evidence>
<sequence length="60" mass="7113">MASKNVLRDDYLEPPNIIYIFLEENLENKMEIVAIFYITRYLCSGVLNANFWKKGHFNNV</sequence>
<proteinExistence type="predicted"/>
<organism evidence="1 2">
    <name type="scientific">Aquarana catesbeiana</name>
    <name type="common">American bullfrog</name>
    <name type="synonym">Rana catesbeiana</name>
    <dbReference type="NCBI Taxonomy" id="8400"/>
    <lineage>
        <taxon>Eukaryota</taxon>
        <taxon>Metazoa</taxon>
        <taxon>Chordata</taxon>
        <taxon>Craniata</taxon>
        <taxon>Vertebrata</taxon>
        <taxon>Euteleostomi</taxon>
        <taxon>Amphibia</taxon>
        <taxon>Batrachia</taxon>
        <taxon>Anura</taxon>
        <taxon>Neobatrachia</taxon>
        <taxon>Ranoidea</taxon>
        <taxon>Ranidae</taxon>
        <taxon>Aquarana</taxon>
    </lineage>
</organism>
<reference evidence="2" key="1">
    <citation type="journal article" date="2017" name="Nat. Commun.">
        <title>The North American bullfrog draft genome provides insight into hormonal regulation of long noncoding RNA.</title>
        <authorList>
            <person name="Hammond S.A."/>
            <person name="Warren R.L."/>
            <person name="Vandervalk B.P."/>
            <person name="Kucuk E."/>
            <person name="Khan H."/>
            <person name="Gibb E.A."/>
            <person name="Pandoh P."/>
            <person name="Kirk H."/>
            <person name="Zhao Y."/>
            <person name="Jones M."/>
            <person name="Mungall A.J."/>
            <person name="Coope R."/>
            <person name="Pleasance S."/>
            <person name="Moore R.A."/>
            <person name="Holt R.A."/>
            <person name="Round J.M."/>
            <person name="Ohora S."/>
            <person name="Walle B.V."/>
            <person name="Veldhoen N."/>
            <person name="Helbing C.C."/>
            <person name="Birol I."/>
        </authorList>
    </citation>
    <scope>NUCLEOTIDE SEQUENCE [LARGE SCALE GENOMIC DNA]</scope>
</reference>